<comment type="caution">
    <text evidence="1">The sequence shown here is derived from an EMBL/GenBank/DDBJ whole genome shotgun (WGS) entry which is preliminary data.</text>
</comment>
<evidence type="ECO:0000313" key="1">
    <source>
        <dbReference type="EMBL" id="KKL64123.1"/>
    </source>
</evidence>
<accession>A0A0F9DQN6</accession>
<organism evidence="1">
    <name type="scientific">marine sediment metagenome</name>
    <dbReference type="NCBI Taxonomy" id="412755"/>
    <lineage>
        <taxon>unclassified sequences</taxon>
        <taxon>metagenomes</taxon>
        <taxon>ecological metagenomes</taxon>
    </lineage>
</organism>
<gene>
    <name evidence="1" type="ORF">LCGC14_2168170</name>
</gene>
<protein>
    <submittedName>
        <fullName evidence="1">Uncharacterized protein</fullName>
    </submittedName>
</protein>
<name>A0A0F9DQN6_9ZZZZ</name>
<reference evidence="1" key="1">
    <citation type="journal article" date="2015" name="Nature">
        <title>Complex archaea that bridge the gap between prokaryotes and eukaryotes.</title>
        <authorList>
            <person name="Spang A."/>
            <person name="Saw J.H."/>
            <person name="Jorgensen S.L."/>
            <person name="Zaremba-Niedzwiedzka K."/>
            <person name="Martijn J."/>
            <person name="Lind A.E."/>
            <person name="van Eijk R."/>
            <person name="Schleper C."/>
            <person name="Guy L."/>
            <person name="Ettema T.J."/>
        </authorList>
    </citation>
    <scope>NUCLEOTIDE SEQUENCE</scope>
</reference>
<sequence>MLTRFQQIEAMNDLREYVNLTLCEHYHLQIGAFRMTERILVRGGKPCGIHFCLHGPRLLRFSAIWETDRNQILFYGSRGERFQKTQLIDAPSLERAAA</sequence>
<dbReference type="AlphaFoldDB" id="A0A0F9DQN6"/>
<dbReference type="EMBL" id="LAZR01027941">
    <property type="protein sequence ID" value="KKL64123.1"/>
    <property type="molecule type" value="Genomic_DNA"/>
</dbReference>
<proteinExistence type="predicted"/>